<gene>
    <name evidence="1" type="ORF">A3H05_02130</name>
</gene>
<name>A0A1F5XV19_9BACT</name>
<dbReference type="Proteomes" id="UP000177334">
    <property type="component" value="Unassembled WGS sequence"/>
</dbReference>
<evidence type="ECO:0000313" key="2">
    <source>
        <dbReference type="Proteomes" id="UP000177334"/>
    </source>
</evidence>
<dbReference type="SUPFAM" id="SSF143011">
    <property type="entry name" value="RelE-like"/>
    <property type="match status" value="1"/>
</dbReference>
<comment type="caution">
    <text evidence="1">The sequence shown here is derived from an EMBL/GenBank/DDBJ whole genome shotgun (WGS) entry which is preliminary data.</text>
</comment>
<evidence type="ECO:0008006" key="3">
    <source>
        <dbReference type="Google" id="ProtNLM"/>
    </source>
</evidence>
<dbReference type="InterPro" id="IPR035093">
    <property type="entry name" value="RelE/ParE_toxin_dom_sf"/>
</dbReference>
<dbReference type="EMBL" id="MFIP01000023">
    <property type="protein sequence ID" value="OGF91738.1"/>
    <property type="molecule type" value="Genomic_DNA"/>
</dbReference>
<dbReference type="Gene3D" id="3.30.2310.20">
    <property type="entry name" value="RelE-like"/>
    <property type="match status" value="1"/>
</dbReference>
<accession>A0A1F5XV19</accession>
<evidence type="ECO:0000313" key="1">
    <source>
        <dbReference type="EMBL" id="OGF91738.1"/>
    </source>
</evidence>
<organism evidence="1 2">
    <name type="scientific">Candidatus Giovannonibacteria bacterium RIFCSPLOWO2_12_FULL_43_26</name>
    <dbReference type="NCBI Taxonomy" id="1798363"/>
    <lineage>
        <taxon>Bacteria</taxon>
        <taxon>Candidatus Giovannoniibacteriota</taxon>
    </lineage>
</organism>
<protein>
    <recommendedName>
        <fullName evidence="3">Toxin YoeB</fullName>
    </recommendedName>
</protein>
<sequence length="85" mass="10202">MNVEYSSGFKRAYGKLDNIIKKKTERRISIFLQDLFDKRLDTHKLHGKLQNFWAFSIDDKYRVVFGFVNDMQAVLLDIDDHDLYR</sequence>
<reference evidence="1 2" key="1">
    <citation type="journal article" date="2016" name="Nat. Commun.">
        <title>Thousands of microbial genomes shed light on interconnected biogeochemical processes in an aquifer system.</title>
        <authorList>
            <person name="Anantharaman K."/>
            <person name="Brown C.T."/>
            <person name="Hug L.A."/>
            <person name="Sharon I."/>
            <person name="Castelle C.J."/>
            <person name="Probst A.J."/>
            <person name="Thomas B.C."/>
            <person name="Singh A."/>
            <person name="Wilkins M.J."/>
            <person name="Karaoz U."/>
            <person name="Brodie E.L."/>
            <person name="Williams K.H."/>
            <person name="Hubbard S.S."/>
            <person name="Banfield J.F."/>
        </authorList>
    </citation>
    <scope>NUCLEOTIDE SEQUENCE [LARGE SCALE GENOMIC DNA]</scope>
</reference>
<proteinExistence type="predicted"/>
<dbReference type="AlphaFoldDB" id="A0A1F5XV19"/>